<dbReference type="PANTHER" id="PTHR42852:SF17">
    <property type="entry name" value="THIOREDOXIN-LIKE PROTEIN HI_1115"/>
    <property type="match status" value="1"/>
</dbReference>
<evidence type="ECO:0000313" key="3">
    <source>
        <dbReference type="Proteomes" id="UP000805085"/>
    </source>
</evidence>
<sequence>MSKSLKSRILNFIFLLAIVLLIIPQSRQFIQIWLHKGLSYINQSSVIDKEDRLTINNSTWNLKSDKNLTLNFEDLEGQVIFINFWATWCPPCIAEMPSLQALYNDYNEKVVFLFVTNDSFEIVEKFKMKRGFNFEVFNSTTATPAELKTSSIPRTFIINKKGKIVVDESGAVNWNSDKVRQQLNNLLSE</sequence>
<dbReference type="Pfam" id="PF08534">
    <property type="entry name" value="Redoxin"/>
    <property type="match status" value="1"/>
</dbReference>
<dbReference type="SUPFAM" id="SSF52833">
    <property type="entry name" value="Thioredoxin-like"/>
    <property type="match status" value="1"/>
</dbReference>
<name>A0ABX2E1Q3_9FLAO</name>
<dbReference type="CDD" id="cd02966">
    <property type="entry name" value="TlpA_like_family"/>
    <property type="match status" value="1"/>
</dbReference>
<gene>
    <name evidence="2" type="ORF">HNV10_04100</name>
</gene>
<dbReference type="RefSeq" id="WP_173300085.1">
    <property type="nucleotide sequence ID" value="NZ_JABRWQ010000002.1"/>
</dbReference>
<dbReference type="InterPro" id="IPR036249">
    <property type="entry name" value="Thioredoxin-like_sf"/>
</dbReference>
<dbReference type="Proteomes" id="UP000805085">
    <property type="component" value="Unassembled WGS sequence"/>
</dbReference>
<accession>A0ABX2E1Q3</accession>
<keyword evidence="3" id="KW-1185">Reference proteome</keyword>
<dbReference type="Gene3D" id="3.40.30.10">
    <property type="entry name" value="Glutaredoxin"/>
    <property type="match status" value="1"/>
</dbReference>
<proteinExistence type="predicted"/>
<dbReference type="InterPro" id="IPR013740">
    <property type="entry name" value="Redoxin"/>
</dbReference>
<dbReference type="EMBL" id="JABRWQ010000002">
    <property type="protein sequence ID" value="NRD22408.1"/>
    <property type="molecule type" value="Genomic_DNA"/>
</dbReference>
<dbReference type="InterPro" id="IPR013766">
    <property type="entry name" value="Thioredoxin_domain"/>
</dbReference>
<dbReference type="InterPro" id="IPR050553">
    <property type="entry name" value="Thioredoxin_ResA/DsbE_sf"/>
</dbReference>
<evidence type="ECO:0000313" key="2">
    <source>
        <dbReference type="EMBL" id="NRD22408.1"/>
    </source>
</evidence>
<comment type="caution">
    <text evidence="2">The sequence shown here is derived from an EMBL/GenBank/DDBJ whole genome shotgun (WGS) entry which is preliminary data.</text>
</comment>
<organism evidence="2 3">
    <name type="scientific">Winogradskyella litoriviva</name>
    <dbReference type="NCBI Taxonomy" id="1220182"/>
    <lineage>
        <taxon>Bacteria</taxon>
        <taxon>Pseudomonadati</taxon>
        <taxon>Bacteroidota</taxon>
        <taxon>Flavobacteriia</taxon>
        <taxon>Flavobacteriales</taxon>
        <taxon>Flavobacteriaceae</taxon>
        <taxon>Winogradskyella</taxon>
    </lineage>
</organism>
<dbReference type="PROSITE" id="PS51352">
    <property type="entry name" value="THIOREDOXIN_2"/>
    <property type="match status" value="1"/>
</dbReference>
<protein>
    <submittedName>
        <fullName evidence="2">TlpA family protein disulfide reductase</fullName>
    </submittedName>
</protein>
<feature type="domain" description="Thioredoxin" evidence="1">
    <location>
        <begin position="44"/>
        <end position="188"/>
    </location>
</feature>
<dbReference type="PANTHER" id="PTHR42852">
    <property type="entry name" value="THIOL:DISULFIDE INTERCHANGE PROTEIN DSBE"/>
    <property type="match status" value="1"/>
</dbReference>
<reference evidence="2 3" key="1">
    <citation type="journal article" date="2015" name="Int. J. Syst. Evol. Microbiol.">
        <title>Winogradskyella litoriviva sp. nov., isolated from coastal seawater.</title>
        <authorList>
            <person name="Nedashkovskaya O.I."/>
            <person name="Kukhlevskiy A.D."/>
            <person name="Zhukova N.V."/>
            <person name="Kim S.J."/>
            <person name="Rhee S.K."/>
            <person name="Mikhailov V.V."/>
        </authorList>
    </citation>
    <scope>NUCLEOTIDE SEQUENCE [LARGE SCALE GENOMIC DNA]</scope>
    <source>
        <strain evidence="2 3">KMM6491</strain>
    </source>
</reference>
<evidence type="ECO:0000259" key="1">
    <source>
        <dbReference type="PROSITE" id="PS51352"/>
    </source>
</evidence>